<dbReference type="Gene3D" id="3.30.9.10">
    <property type="entry name" value="D-Amino Acid Oxidase, subunit A, domain 2"/>
    <property type="match status" value="1"/>
</dbReference>
<dbReference type="GO" id="GO:0042147">
    <property type="term" value="P:retrograde transport, endosome to Golgi"/>
    <property type="evidence" value="ECO:0007669"/>
    <property type="project" value="TreeGrafter"/>
</dbReference>
<dbReference type="OrthoDB" id="498204at2759"/>
<dbReference type="VEuPathDB" id="FungiDB:UREG_02541"/>
<dbReference type="KEGG" id="ure:UREG_02541"/>
<dbReference type="GO" id="GO:0005829">
    <property type="term" value="C:cytosol"/>
    <property type="evidence" value="ECO:0007669"/>
    <property type="project" value="GOC"/>
</dbReference>
<dbReference type="Pfam" id="PF01266">
    <property type="entry name" value="DAO"/>
    <property type="match status" value="1"/>
</dbReference>
<dbReference type="GO" id="GO:0005770">
    <property type="term" value="C:late endosome"/>
    <property type="evidence" value="ECO:0007669"/>
    <property type="project" value="TreeGrafter"/>
</dbReference>
<dbReference type="OMA" id="GPWTPQV"/>
<feature type="domain" description="FAD dependent oxidoreductase" evidence="1">
    <location>
        <begin position="4"/>
        <end position="418"/>
    </location>
</feature>
<dbReference type="AlphaFoldDB" id="C4JGM9"/>
<dbReference type="HOGENOM" id="CLU_007884_14_1_1"/>
<dbReference type="SUPFAM" id="SSF51971">
    <property type="entry name" value="Nucleotide-binding domain"/>
    <property type="match status" value="1"/>
</dbReference>
<dbReference type="InterPro" id="IPR036188">
    <property type="entry name" value="FAD/NAD-bd_sf"/>
</dbReference>
<dbReference type="RefSeq" id="XP_002543025.1">
    <property type="nucleotide sequence ID" value="XM_002542979.1"/>
</dbReference>
<sequence>MSTIIVGGGIIGVSIAYYLSDPKRSHRPKEIHIVDSSAELFASASGFAAGFLAKDWFSPELAPLGKLSFDLHRQLAKDNQGAQKWGYMAGTAVNLQVQGADGKKSRRGDDWLRRGASRAEAAVNEEAAVDEGDPSPLWLTKQRGGTVDKISNNGSAAQVDPLRLCHFLLDKCVERGVRVHYPTRPVAILKKGTSSTGSEVVLQRLDTKEELKMPCDNLILAAGAWTPRVFKTLFSQSKTEIPVGALSGYSLLFRSPRHTLENERETYAGQSHAVFTTHPKACGFSPEIFSRQGAEIYIAGLNSLDIPLPEVATDSLGIMEREKSDRVKRAAVVLMGRADPDASTDEQGEAANVDDLEVVREALCFRPWTESGRPIVGKIEHQLLDPTEAFRGEVFIATGHGPWGISLSLGTGKVVADLITGANASADVSLLGLGGNGLIPSHL</sequence>
<proteinExistence type="predicted"/>
<accession>C4JGM9</accession>
<reference evidence="3" key="1">
    <citation type="journal article" date="2009" name="Genome Res.">
        <title>Comparative genomic analyses of the human fungal pathogens Coccidioides and their relatives.</title>
        <authorList>
            <person name="Sharpton T.J."/>
            <person name="Stajich J.E."/>
            <person name="Rounsley S.D."/>
            <person name="Gardner M.J."/>
            <person name="Wortman J.R."/>
            <person name="Jordar V.S."/>
            <person name="Maiti R."/>
            <person name="Kodira C.D."/>
            <person name="Neafsey D.E."/>
            <person name="Zeng Q."/>
            <person name="Hung C.-Y."/>
            <person name="McMahan C."/>
            <person name="Muszewska A."/>
            <person name="Grynberg M."/>
            <person name="Mandel M.A."/>
            <person name="Kellner E.M."/>
            <person name="Barker B.M."/>
            <person name="Galgiani J.N."/>
            <person name="Orbach M.J."/>
            <person name="Kirkland T.N."/>
            <person name="Cole G.T."/>
            <person name="Henn M.R."/>
            <person name="Birren B.W."/>
            <person name="Taylor J.W."/>
        </authorList>
    </citation>
    <scope>NUCLEOTIDE SEQUENCE [LARGE SCALE GENOMIC DNA]</scope>
    <source>
        <strain evidence="3">UAMH 1704</strain>
    </source>
</reference>
<dbReference type="EMBL" id="CH476615">
    <property type="protein sequence ID" value="EEP77692.1"/>
    <property type="molecule type" value="Genomic_DNA"/>
</dbReference>
<dbReference type="PANTHER" id="PTHR13847:SF185">
    <property type="entry name" value="FAD DEPENDENT OXIDOREDUCTASE SUPERFAMILY (AFU_ORTHOLOGUE AFUA_3G02360)"/>
    <property type="match status" value="1"/>
</dbReference>
<dbReference type="STRING" id="336963.C4JGM9"/>
<name>C4JGM9_UNCRE</name>
<organism evidence="2 3">
    <name type="scientific">Uncinocarpus reesii (strain UAMH 1704)</name>
    <dbReference type="NCBI Taxonomy" id="336963"/>
    <lineage>
        <taxon>Eukaryota</taxon>
        <taxon>Fungi</taxon>
        <taxon>Dikarya</taxon>
        <taxon>Ascomycota</taxon>
        <taxon>Pezizomycotina</taxon>
        <taxon>Eurotiomycetes</taxon>
        <taxon>Eurotiomycetidae</taxon>
        <taxon>Onygenales</taxon>
        <taxon>Onygenaceae</taxon>
        <taxon>Uncinocarpus</taxon>
    </lineage>
</organism>
<gene>
    <name evidence="2" type="ORF">UREG_02541</name>
</gene>
<dbReference type="eggNOG" id="KOG2852">
    <property type="taxonomic scope" value="Eukaryota"/>
</dbReference>
<dbReference type="GeneID" id="8441912"/>
<protein>
    <recommendedName>
        <fullName evidence="1">FAD dependent oxidoreductase domain-containing protein</fullName>
    </recommendedName>
</protein>
<dbReference type="InterPro" id="IPR006076">
    <property type="entry name" value="FAD-dep_OxRdtase"/>
</dbReference>
<evidence type="ECO:0000313" key="2">
    <source>
        <dbReference type="EMBL" id="EEP77692.1"/>
    </source>
</evidence>
<dbReference type="PANTHER" id="PTHR13847">
    <property type="entry name" value="SARCOSINE DEHYDROGENASE-RELATED"/>
    <property type="match status" value="1"/>
</dbReference>
<evidence type="ECO:0000313" key="3">
    <source>
        <dbReference type="Proteomes" id="UP000002058"/>
    </source>
</evidence>
<dbReference type="InParanoid" id="C4JGM9"/>
<dbReference type="Proteomes" id="UP000002058">
    <property type="component" value="Unassembled WGS sequence"/>
</dbReference>
<keyword evidence="3" id="KW-1185">Reference proteome</keyword>
<dbReference type="Gene3D" id="3.50.50.60">
    <property type="entry name" value="FAD/NAD(P)-binding domain"/>
    <property type="match status" value="2"/>
</dbReference>
<evidence type="ECO:0000259" key="1">
    <source>
        <dbReference type="Pfam" id="PF01266"/>
    </source>
</evidence>